<feature type="region of interest" description="Disordered" evidence="1">
    <location>
        <begin position="44"/>
        <end position="85"/>
    </location>
</feature>
<evidence type="ECO:0000256" key="1">
    <source>
        <dbReference type="SAM" id="MobiDB-lite"/>
    </source>
</evidence>
<reference evidence="2" key="1">
    <citation type="journal article" date="2016" name="Nature">
        <title>Redefining the invertebrate RNA virosphere.</title>
        <authorList>
            <person name="Shi M."/>
            <person name="Lin X.D."/>
            <person name="Tian J.H."/>
            <person name="Chen L.J."/>
            <person name="Chen X."/>
            <person name="Li C.X."/>
            <person name="Qin X.C."/>
            <person name="Li J."/>
            <person name="Cao J.P."/>
            <person name="Eden J.S."/>
            <person name="Buchmann J."/>
            <person name="Wang W."/>
            <person name="Xu J."/>
            <person name="Holmes E.C."/>
            <person name="Zhang Y.Z."/>
        </authorList>
    </citation>
    <scope>NUCLEOTIDE SEQUENCE [LARGE SCALE GENOMIC DNA]</scope>
    <source>
        <strain evidence="2">SYJFC48550</strain>
    </source>
</reference>
<protein>
    <submittedName>
        <fullName evidence="2">Uncharacterized protein</fullName>
    </submittedName>
</protein>
<organism evidence="2">
    <name type="scientific">Shayang ascaridia galli virus 2</name>
    <dbReference type="NCBI Taxonomy" id="1923460"/>
    <lineage>
        <taxon>Viruses</taxon>
        <taxon>Riboviria</taxon>
        <taxon>Orthornavirae</taxon>
        <taxon>Negarnaviricota</taxon>
        <taxon>Haploviricotina</taxon>
        <taxon>Monjiviricetes</taxon>
        <taxon>Mononegavirales</taxon>
        <taxon>Rhabdoviridae</taxon>
        <taxon>Deltarhabdovirinae</taxon>
        <taxon>Betanemrhavirus</taxon>
        <taxon>Betanemrhavirus shayang</taxon>
    </lineage>
</organism>
<name>A0A1L3KN19_9RHAB</name>
<accession>A0A1L3KN19</accession>
<proteinExistence type="predicted"/>
<dbReference type="Proteomes" id="UP000202358">
    <property type="component" value="Segment"/>
</dbReference>
<evidence type="ECO:0000313" key="2">
    <source>
        <dbReference type="EMBL" id="APG78774.1"/>
    </source>
</evidence>
<dbReference type="KEGG" id="vg:30855200"/>
<feature type="compositionally biased region" description="Low complexity" evidence="1">
    <location>
        <begin position="60"/>
        <end position="74"/>
    </location>
</feature>
<dbReference type="RefSeq" id="YP_009337631.1">
    <property type="nucleotide sequence ID" value="NC_033182.1"/>
</dbReference>
<dbReference type="GeneID" id="30855200"/>
<dbReference type="EMBL" id="KX884440">
    <property type="protein sequence ID" value="APG78774.1"/>
    <property type="molecule type" value="Genomic_RNA"/>
</dbReference>
<sequence length="288" mass="32389">MDSNDTLLDGNELQEAEHHKNSLLALAQDTNFVSKYTLTSGDFADTEDPYDDTRFQLPQTPTSESTTTAASYPPRTYATSSSDHSDDLRHKYINEAAAALHKAGIPIDSINQFLYTHDKNKAGFWEGVVQCANLFLTKSSSQALDAIPLLHSKIDSLQKQMANLCELLTTNDKLTVQNHNKESVQSQQHSGIQPEPKPQSVTPLEIKFNDTTPLYAREAVTNLPIASACKQYLADCMAREFIPWSFLHAIHNATSPNMKRTSYLEMIEYMRSHGMPPDVYDFFIKPWN</sequence>
<feature type="region of interest" description="Disordered" evidence="1">
    <location>
        <begin position="180"/>
        <end position="201"/>
    </location>
</feature>
<feature type="compositionally biased region" description="Polar residues" evidence="1">
    <location>
        <begin position="180"/>
        <end position="191"/>
    </location>
</feature>